<dbReference type="RefSeq" id="WP_176455244.1">
    <property type="nucleotide sequence ID" value="NZ_LN846931.1"/>
</dbReference>
<proteinExistence type="predicted"/>
<dbReference type="EMBL" id="LN846931">
    <property type="protein sequence ID" value="CRI06550.1"/>
    <property type="molecule type" value="Genomic_DNA"/>
</dbReference>
<reference evidence="1" key="1">
    <citation type="submission" date="2015-04" db="EMBL/GenBank/DDBJ databases">
        <title>Carnobacterium maltaromaticum LMA28 complete chromosome sequence.</title>
        <authorList>
            <person name="Borges F."/>
            <person name="Cailliez-Grimal C."/>
        </authorList>
    </citation>
    <scope>NUCLEOTIDE SEQUENCE [LARGE SCALE GENOMIC DNA]</scope>
    <source>
        <strain evidence="1">LMA28</strain>
        <plasmid evidence="1">megaplasmid</plasmid>
    </source>
</reference>
<accession>A0A1Z5AWU0</accession>
<gene>
    <name evidence="1" type="ORF">BN424_mp0008</name>
</gene>
<keyword evidence="1" id="KW-0614">Plasmid</keyword>
<geneLocation type="plasmid" evidence="1">
    <name>megaplasmid</name>
</geneLocation>
<organism evidence="1">
    <name type="scientific">Carnobacterium maltaromaticum</name>
    <name type="common">Carnobacterium piscicola</name>
    <dbReference type="NCBI Taxonomy" id="2751"/>
    <lineage>
        <taxon>Bacteria</taxon>
        <taxon>Bacillati</taxon>
        <taxon>Bacillota</taxon>
        <taxon>Bacilli</taxon>
        <taxon>Lactobacillales</taxon>
        <taxon>Carnobacteriaceae</taxon>
        <taxon>Carnobacterium</taxon>
    </lineage>
</organism>
<sequence>MRIEDHWYDGIEYYISFETNSGQTIRRNIIFTKNLTKKEIDRMVVEKFNSVKKVLNIEEVNDVLLPKSTIRMFLLSNQDFRKIVYQ</sequence>
<evidence type="ECO:0000313" key="1">
    <source>
        <dbReference type="EMBL" id="CRI06550.1"/>
    </source>
</evidence>
<dbReference type="AlphaFoldDB" id="A0A1Z5AWU0"/>
<name>A0A1Z5AWU0_CARML</name>
<reference evidence="1" key="2">
    <citation type="submission" date="2015-04" db="EMBL/GenBank/DDBJ databases">
        <title>Carnobacterium maltaromaticum LMA28 plasmids.</title>
        <authorList>
            <person name="Cailliez-Grimal C."/>
            <person name="Iskandar C."/>
        </authorList>
    </citation>
    <scope>NUCLEOTIDE SEQUENCE [LARGE SCALE GENOMIC DNA]</scope>
    <source>
        <strain evidence="1">LMA28</strain>
        <plasmid evidence="1">megaplasmid</plasmid>
    </source>
</reference>
<protein>
    <submittedName>
        <fullName evidence="1">Uncharacterized protein</fullName>
    </submittedName>
</protein>